<dbReference type="InterPro" id="IPR015943">
    <property type="entry name" value="WD40/YVTN_repeat-like_dom_sf"/>
</dbReference>
<dbReference type="InterPro" id="IPR036322">
    <property type="entry name" value="WD40_repeat_dom_sf"/>
</dbReference>
<evidence type="ECO:0000256" key="7">
    <source>
        <dbReference type="ARBA" id="ARBA00022892"/>
    </source>
</evidence>
<comment type="similarity">
    <text evidence="2">Belongs to the WD repeat SEC31 family.</text>
</comment>
<dbReference type="InterPro" id="IPR019775">
    <property type="entry name" value="WD40_repeat_CS"/>
</dbReference>
<dbReference type="GO" id="GO:0005198">
    <property type="term" value="F:structural molecule activity"/>
    <property type="evidence" value="ECO:0007669"/>
    <property type="project" value="TreeGrafter"/>
</dbReference>
<dbReference type="AlphaFoldDB" id="A0A7R9KYS7"/>
<dbReference type="InterPro" id="IPR001680">
    <property type="entry name" value="WD40_rpt"/>
</dbReference>
<accession>A0A7R9KYS7</accession>
<evidence type="ECO:0000313" key="10">
    <source>
        <dbReference type="EMBL" id="CAD7631940.1"/>
    </source>
</evidence>
<organism evidence="10">
    <name type="scientific">Medioppia subpectinata</name>
    <dbReference type="NCBI Taxonomy" id="1979941"/>
    <lineage>
        <taxon>Eukaryota</taxon>
        <taxon>Metazoa</taxon>
        <taxon>Ecdysozoa</taxon>
        <taxon>Arthropoda</taxon>
        <taxon>Chelicerata</taxon>
        <taxon>Arachnida</taxon>
        <taxon>Acari</taxon>
        <taxon>Acariformes</taxon>
        <taxon>Sarcoptiformes</taxon>
        <taxon>Oribatida</taxon>
        <taxon>Brachypylina</taxon>
        <taxon>Oppioidea</taxon>
        <taxon>Oppiidae</taxon>
        <taxon>Medioppia</taxon>
    </lineage>
</organism>
<keyword evidence="8" id="KW-0653">Protein transport</keyword>
<evidence type="ECO:0000256" key="9">
    <source>
        <dbReference type="PROSITE-ProRule" id="PRU00221"/>
    </source>
</evidence>
<dbReference type="SUPFAM" id="SSF50978">
    <property type="entry name" value="WD40 repeat-like"/>
    <property type="match status" value="1"/>
</dbReference>
<reference evidence="10" key="1">
    <citation type="submission" date="2020-11" db="EMBL/GenBank/DDBJ databases">
        <authorList>
            <person name="Tran Van P."/>
        </authorList>
    </citation>
    <scope>NUCLEOTIDE SEQUENCE</scope>
</reference>
<keyword evidence="11" id="KW-1185">Reference proteome</keyword>
<dbReference type="EMBL" id="CAJPIZ010010226">
    <property type="protein sequence ID" value="CAG2112370.1"/>
    <property type="molecule type" value="Genomic_DNA"/>
</dbReference>
<feature type="non-terminal residue" evidence="10">
    <location>
        <position position="1"/>
    </location>
</feature>
<comment type="subcellular location">
    <subcellularLocation>
        <location evidence="1">Endoplasmic reticulum</location>
    </subcellularLocation>
</comment>
<dbReference type="GO" id="GO:0015031">
    <property type="term" value="P:protein transport"/>
    <property type="evidence" value="ECO:0007669"/>
    <property type="project" value="UniProtKB-KW"/>
</dbReference>
<dbReference type="EMBL" id="OC864801">
    <property type="protein sequence ID" value="CAD7631940.1"/>
    <property type="molecule type" value="Genomic_DNA"/>
</dbReference>
<feature type="repeat" description="WD" evidence="9">
    <location>
        <begin position="151"/>
        <end position="185"/>
    </location>
</feature>
<keyword evidence="5" id="KW-0677">Repeat</keyword>
<dbReference type="PROSITE" id="PS50294">
    <property type="entry name" value="WD_REPEATS_REGION"/>
    <property type="match status" value="1"/>
</dbReference>
<dbReference type="InterPro" id="IPR040251">
    <property type="entry name" value="SEC31-like"/>
</dbReference>
<gene>
    <name evidence="10" type="ORF">OSB1V03_LOCUS12347</name>
</gene>
<name>A0A7R9KYS7_9ACAR</name>
<evidence type="ECO:0000313" key="11">
    <source>
        <dbReference type="Proteomes" id="UP000759131"/>
    </source>
</evidence>
<keyword evidence="6" id="KW-0256">Endoplasmic reticulum</keyword>
<dbReference type="PROSITE" id="PS50082">
    <property type="entry name" value="WD_REPEATS_2"/>
    <property type="match status" value="2"/>
</dbReference>
<dbReference type="SMART" id="SM00320">
    <property type="entry name" value="WD40"/>
    <property type="match status" value="4"/>
</dbReference>
<dbReference type="PANTHER" id="PTHR13923:SF11">
    <property type="entry name" value="SECRETORY 31, ISOFORM D"/>
    <property type="match status" value="1"/>
</dbReference>
<dbReference type="PROSITE" id="PS00678">
    <property type="entry name" value="WD_REPEATS_1"/>
    <property type="match status" value="2"/>
</dbReference>
<feature type="repeat" description="WD" evidence="9">
    <location>
        <begin position="256"/>
        <end position="289"/>
    </location>
</feature>
<dbReference type="GO" id="GO:0030127">
    <property type="term" value="C:COPII vesicle coat"/>
    <property type="evidence" value="ECO:0007669"/>
    <property type="project" value="TreeGrafter"/>
</dbReference>
<evidence type="ECO:0000256" key="4">
    <source>
        <dbReference type="ARBA" id="ARBA00022574"/>
    </source>
</evidence>
<keyword evidence="3" id="KW-0813">Transport</keyword>
<dbReference type="Proteomes" id="UP000759131">
    <property type="component" value="Unassembled WGS sequence"/>
</dbReference>
<evidence type="ECO:0000256" key="8">
    <source>
        <dbReference type="ARBA" id="ARBA00022927"/>
    </source>
</evidence>
<keyword evidence="4 9" id="KW-0853">WD repeat</keyword>
<keyword evidence="7" id="KW-0931">ER-Golgi transport</keyword>
<dbReference type="Gene3D" id="2.130.10.10">
    <property type="entry name" value="YVTN repeat-like/Quinoprotein amine dehydrogenase"/>
    <property type="match status" value="1"/>
</dbReference>
<evidence type="ECO:0000256" key="5">
    <source>
        <dbReference type="ARBA" id="ARBA00022737"/>
    </source>
</evidence>
<evidence type="ECO:0000256" key="1">
    <source>
        <dbReference type="ARBA" id="ARBA00004240"/>
    </source>
</evidence>
<sequence length="392" mass="43759">MKFKQIQRNGLFSWSPNRHETSVAIGTTSQQFDANFSNDSKLEIFDLNVEECNEDVRLKASKVVNNAFNCIQWHPNAVIGGTQVKTLQFFDVTADDIELRHETEAQTSGLSCIALNTKELQLLAIGCADGSVGVWDIDGKGKSERSLNLTISGINDSINAVKWNRQVSSILAAASNSNVHVWDTRKPVNSGPIVRVQDNNAASLWGSGQQSLMISRSLVWSESNATTLIIANSNDSNPILQLWDLRYATCPLNYFKGGHSRGIQSISWNKYDEQLLLSAGKDNAVCLWDPSAAVNEESLQAIIPYITNQWINEIEWCEWEPSLFAVNSFDGNTTIYNITQTNSLNQTNTKILESFDLSSQNVRPDQMQTSAQRQPILTRAPKWLRIPCRPSF</sequence>
<protein>
    <submittedName>
        <fullName evidence="10">Uncharacterized protein</fullName>
    </submittedName>
</protein>
<dbReference type="GO" id="GO:0070971">
    <property type="term" value="C:endoplasmic reticulum exit site"/>
    <property type="evidence" value="ECO:0007669"/>
    <property type="project" value="TreeGrafter"/>
</dbReference>
<dbReference type="OrthoDB" id="6491109at2759"/>
<dbReference type="GO" id="GO:0007029">
    <property type="term" value="P:endoplasmic reticulum organization"/>
    <property type="evidence" value="ECO:0007669"/>
    <property type="project" value="TreeGrafter"/>
</dbReference>
<dbReference type="GO" id="GO:0090110">
    <property type="term" value="P:COPII-coated vesicle cargo loading"/>
    <property type="evidence" value="ECO:0007669"/>
    <property type="project" value="TreeGrafter"/>
</dbReference>
<proteinExistence type="inferred from homology"/>
<evidence type="ECO:0000256" key="2">
    <source>
        <dbReference type="ARBA" id="ARBA00009358"/>
    </source>
</evidence>
<evidence type="ECO:0000256" key="3">
    <source>
        <dbReference type="ARBA" id="ARBA00022448"/>
    </source>
</evidence>
<dbReference type="Pfam" id="PF00400">
    <property type="entry name" value="WD40"/>
    <property type="match status" value="2"/>
</dbReference>
<evidence type="ECO:0000256" key="6">
    <source>
        <dbReference type="ARBA" id="ARBA00022824"/>
    </source>
</evidence>
<dbReference type="PANTHER" id="PTHR13923">
    <property type="entry name" value="SEC31-RELATED PROTEIN"/>
    <property type="match status" value="1"/>
</dbReference>